<reference evidence="1" key="1">
    <citation type="journal article" date="2022" name="Int. J. Mol. Sci.">
        <title>Draft Genome of Tanacetum Coccineum: Genomic Comparison of Closely Related Tanacetum-Family Plants.</title>
        <authorList>
            <person name="Yamashiro T."/>
            <person name="Shiraishi A."/>
            <person name="Nakayama K."/>
            <person name="Satake H."/>
        </authorList>
    </citation>
    <scope>NUCLEOTIDE SEQUENCE</scope>
</reference>
<keyword evidence="2" id="KW-1185">Reference proteome</keyword>
<name>A0ABQ5D0V6_9ASTR</name>
<proteinExistence type="predicted"/>
<gene>
    <name evidence="1" type="ORF">Tco_0922552</name>
</gene>
<accession>A0ABQ5D0V6</accession>
<evidence type="ECO:0000313" key="1">
    <source>
        <dbReference type="EMBL" id="GJT32133.1"/>
    </source>
</evidence>
<organism evidence="1 2">
    <name type="scientific">Tanacetum coccineum</name>
    <dbReference type="NCBI Taxonomy" id="301880"/>
    <lineage>
        <taxon>Eukaryota</taxon>
        <taxon>Viridiplantae</taxon>
        <taxon>Streptophyta</taxon>
        <taxon>Embryophyta</taxon>
        <taxon>Tracheophyta</taxon>
        <taxon>Spermatophyta</taxon>
        <taxon>Magnoliopsida</taxon>
        <taxon>eudicotyledons</taxon>
        <taxon>Gunneridae</taxon>
        <taxon>Pentapetalae</taxon>
        <taxon>asterids</taxon>
        <taxon>campanulids</taxon>
        <taxon>Asterales</taxon>
        <taxon>Asteraceae</taxon>
        <taxon>Asteroideae</taxon>
        <taxon>Anthemideae</taxon>
        <taxon>Anthemidinae</taxon>
        <taxon>Tanacetum</taxon>
    </lineage>
</organism>
<protein>
    <submittedName>
        <fullName evidence="1">Uncharacterized protein</fullName>
    </submittedName>
</protein>
<reference evidence="1" key="2">
    <citation type="submission" date="2022-01" db="EMBL/GenBank/DDBJ databases">
        <authorList>
            <person name="Yamashiro T."/>
            <person name="Shiraishi A."/>
            <person name="Satake H."/>
            <person name="Nakayama K."/>
        </authorList>
    </citation>
    <scope>NUCLEOTIDE SEQUENCE</scope>
</reference>
<dbReference type="EMBL" id="BQNB010014766">
    <property type="protein sequence ID" value="GJT32133.1"/>
    <property type="molecule type" value="Genomic_DNA"/>
</dbReference>
<comment type="caution">
    <text evidence="1">The sequence shown here is derived from an EMBL/GenBank/DDBJ whole genome shotgun (WGS) entry which is preliminary data.</text>
</comment>
<sequence length="344" mass="38847">MPELINLQRFLEESFHESNVFCNWEEQVEYISPTTLEAAKTLSRVASQKPKSIDKGRRYKRRKETKGKKVVTSLDFQEEVSTGYAERVNIGSIKVSTVSGKVRTVSRQVSTDSIKKSIPSPDKGQREGKAPMIIEKAPKKTKERILQEGSTDEDGKLKAREDGIDIIGMNGPEMSLRRMKIKENNSMVEVLCTTTTNGYRSTLSNRHMGLASPGANDSCKDFSCPQNNLKSFNYNIHQEASNETLEETGSSQVSKRLFFGNLTVSTATSTPFMISKSCINLYDMVLRLESLGYVVVLREYAFDYELYESWKELVANPVRIFGASIVLMKASKKENFFRIARKPL</sequence>
<dbReference type="Proteomes" id="UP001151760">
    <property type="component" value="Unassembled WGS sequence"/>
</dbReference>
<evidence type="ECO:0000313" key="2">
    <source>
        <dbReference type="Proteomes" id="UP001151760"/>
    </source>
</evidence>